<dbReference type="RefSeq" id="WP_073538716.1">
    <property type="nucleotide sequence ID" value="NZ_CP018335.1"/>
</dbReference>
<dbReference type="Proteomes" id="UP000184604">
    <property type="component" value="Chromosome"/>
</dbReference>
<name>A0A1L5F7S9_CLOKL</name>
<evidence type="ECO:0000313" key="2">
    <source>
        <dbReference type="EMBL" id="APM39078.1"/>
    </source>
</evidence>
<sequence>MWLIDSRGGGNISDIVIIVIFICSTLCLTAVVIVGTYLKDRLIIKGKSSTGKLTENSKN</sequence>
<keyword evidence="1" id="KW-0812">Transmembrane</keyword>
<gene>
    <name evidence="2" type="ORF">BS101_10125</name>
</gene>
<evidence type="ECO:0000256" key="1">
    <source>
        <dbReference type="SAM" id="Phobius"/>
    </source>
</evidence>
<organism evidence="2 3">
    <name type="scientific">Clostridium kluyveri</name>
    <dbReference type="NCBI Taxonomy" id="1534"/>
    <lineage>
        <taxon>Bacteria</taxon>
        <taxon>Bacillati</taxon>
        <taxon>Bacillota</taxon>
        <taxon>Clostridia</taxon>
        <taxon>Eubacteriales</taxon>
        <taxon>Clostridiaceae</taxon>
        <taxon>Clostridium</taxon>
    </lineage>
</organism>
<evidence type="ECO:0000313" key="3">
    <source>
        <dbReference type="Proteomes" id="UP000184604"/>
    </source>
</evidence>
<accession>A0A1L5F7S9</accession>
<keyword evidence="1" id="KW-1133">Transmembrane helix</keyword>
<dbReference type="AlphaFoldDB" id="A0A1L5F7S9"/>
<proteinExistence type="predicted"/>
<feature type="transmembrane region" description="Helical" evidence="1">
    <location>
        <begin position="15"/>
        <end position="38"/>
    </location>
</feature>
<keyword evidence="1" id="KW-0472">Membrane</keyword>
<protein>
    <submittedName>
        <fullName evidence="2">Uncharacterized protein</fullName>
    </submittedName>
</protein>
<dbReference type="EMBL" id="CP018335">
    <property type="protein sequence ID" value="APM39078.1"/>
    <property type="molecule type" value="Genomic_DNA"/>
</dbReference>
<reference evidence="2 3" key="1">
    <citation type="submission" date="2016-12" db="EMBL/GenBank/DDBJ databases">
        <title>Complete genome sequence of Clostridium kluyveri JZZ isolated from the pit mud of a Chinese flavor liquor-making factory.</title>
        <authorList>
            <person name="Wang Y."/>
        </authorList>
    </citation>
    <scope>NUCLEOTIDE SEQUENCE [LARGE SCALE GENOMIC DNA]</scope>
    <source>
        <strain evidence="2 3">JZZ</strain>
    </source>
</reference>